<sequence>MRYTKEHRAQAKAAIVQEAGRTLKESGFHGVGVDGLAASAQVTSGALYSNFANKEAVLEEVVATQLGIEFAGLADQEPAVRRRMLGEVLRVYLSDLHRENPADGCVMPSLSADVARAGDSVRETYRRRMVEVIATIAPAMPGEEEEQAQHAWTLIASIVGAITIARALPAGDQANAILDAVLTRALDSIPDERRD</sequence>
<evidence type="ECO:0000256" key="1">
    <source>
        <dbReference type="ARBA" id="ARBA00023015"/>
    </source>
</evidence>
<feature type="DNA-binding region" description="H-T-H motif" evidence="4">
    <location>
        <begin position="32"/>
        <end position="51"/>
    </location>
</feature>
<dbReference type="AlphaFoldDB" id="A0A4U3M2F4"/>
<evidence type="ECO:0000313" key="6">
    <source>
        <dbReference type="EMBL" id="TKK82831.1"/>
    </source>
</evidence>
<keyword evidence="7" id="KW-1185">Reference proteome</keyword>
<dbReference type="InterPro" id="IPR009057">
    <property type="entry name" value="Homeodomain-like_sf"/>
</dbReference>
<dbReference type="Pfam" id="PF00440">
    <property type="entry name" value="TetR_N"/>
    <property type="match status" value="1"/>
</dbReference>
<dbReference type="OrthoDB" id="7252896at2"/>
<dbReference type="EMBL" id="SZPZ01000001">
    <property type="protein sequence ID" value="TKK82831.1"/>
    <property type="molecule type" value="Genomic_DNA"/>
</dbReference>
<accession>A0A4U3M2F4</accession>
<feature type="domain" description="HTH tetR-type" evidence="5">
    <location>
        <begin position="9"/>
        <end position="69"/>
    </location>
</feature>
<name>A0A4U3M2F4_9ACTN</name>
<dbReference type="Gene3D" id="1.10.10.60">
    <property type="entry name" value="Homeodomain-like"/>
    <property type="match status" value="1"/>
</dbReference>
<keyword evidence="2 4" id="KW-0238">DNA-binding</keyword>
<dbReference type="PROSITE" id="PS50977">
    <property type="entry name" value="HTH_TETR_2"/>
    <property type="match status" value="1"/>
</dbReference>
<dbReference type="InterPro" id="IPR036271">
    <property type="entry name" value="Tet_transcr_reg_TetR-rel_C_sf"/>
</dbReference>
<evidence type="ECO:0000256" key="2">
    <source>
        <dbReference type="ARBA" id="ARBA00023125"/>
    </source>
</evidence>
<dbReference type="PRINTS" id="PR00455">
    <property type="entry name" value="HTHTETR"/>
</dbReference>
<dbReference type="PANTHER" id="PTHR47506">
    <property type="entry name" value="TRANSCRIPTIONAL REGULATORY PROTEIN"/>
    <property type="match status" value="1"/>
</dbReference>
<evidence type="ECO:0000256" key="3">
    <source>
        <dbReference type="ARBA" id="ARBA00023163"/>
    </source>
</evidence>
<dbReference type="Gene3D" id="1.10.357.10">
    <property type="entry name" value="Tetracycline Repressor, domain 2"/>
    <property type="match status" value="1"/>
</dbReference>
<dbReference type="PANTHER" id="PTHR47506:SF7">
    <property type="entry name" value="TRANSCRIPTIONAL REGULATORY PROTEIN"/>
    <property type="match status" value="1"/>
</dbReference>
<comment type="caution">
    <text evidence="6">The sequence shown here is derived from an EMBL/GenBank/DDBJ whole genome shotgun (WGS) entry which is preliminary data.</text>
</comment>
<reference evidence="6 7" key="1">
    <citation type="submission" date="2019-04" db="EMBL/GenBank/DDBJ databases">
        <title>Kribbella sp. NEAU-THZ 27 nov., a novel actinomycete isolated from soil.</title>
        <authorList>
            <person name="Duan L."/>
        </authorList>
    </citation>
    <scope>NUCLEOTIDE SEQUENCE [LARGE SCALE GENOMIC DNA]</scope>
    <source>
        <strain evidence="7">NEAU-THZ27</strain>
    </source>
</reference>
<dbReference type="SUPFAM" id="SSF46689">
    <property type="entry name" value="Homeodomain-like"/>
    <property type="match status" value="1"/>
</dbReference>
<evidence type="ECO:0000256" key="4">
    <source>
        <dbReference type="PROSITE-ProRule" id="PRU00335"/>
    </source>
</evidence>
<keyword evidence="3" id="KW-0804">Transcription</keyword>
<dbReference type="GO" id="GO:0003677">
    <property type="term" value="F:DNA binding"/>
    <property type="evidence" value="ECO:0007669"/>
    <property type="project" value="UniProtKB-UniRule"/>
</dbReference>
<gene>
    <name evidence="6" type="ORF">FDA38_08750</name>
</gene>
<evidence type="ECO:0000259" key="5">
    <source>
        <dbReference type="PROSITE" id="PS50977"/>
    </source>
</evidence>
<dbReference type="SUPFAM" id="SSF48498">
    <property type="entry name" value="Tetracyclin repressor-like, C-terminal domain"/>
    <property type="match status" value="1"/>
</dbReference>
<proteinExistence type="predicted"/>
<protein>
    <submittedName>
        <fullName evidence="6">TetR/AcrR family transcriptional regulator</fullName>
    </submittedName>
</protein>
<dbReference type="Proteomes" id="UP000305836">
    <property type="component" value="Unassembled WGS sequence"/>
</dbReference>
<dbReference type="InterPro" id="IPR001647">
    <property type="entry name" value="HTH_TetR"/>
</dbReference>
<keyword evidence="1" id="KW-0805">Transcription regulation</keyword>
<organism evidence="6 7">
    <name type="scientific">Kribbella jiaozuonensis</name>
    <dbReference type="NCBI Taxonomy" id="2575441"/>
    <lineage>
        <taxon>Bacteria</taxon>
        <taxon>Bacillati</taxon>
        <taxon>Actinomycetota</taxon>
        <taxon>Actinomycetes</taxon>
        <taxon>Propionibacteriales</taxon>
        <taxon>Kribbellaceae</taxon>
        <taxon>Kribbella</taxon>
    </lineage>
</organism>
<dbReference type="RefSeq" id="WP_137253520.1">
    <property type="nucleotide sequence ID" value="NZ_JBHSPQ010000001.1"/>
</dbReference>
<evidence type="ECO:0000313" key="7">
    <source>
        <dbReference type="Proteomes" id="UP000305836"/>
    </source>
</evidence>